<dbReference type="RefSeq" id="WP_070117294.1">
    <property type="nucleotide sequence ID" value="NZ_MASR01000001.1"/>
</dbReference>
<dbReference type="PANTHER" id="PTHR38831:SF2">
    <property type="entry name" value="TYPE II SECRETION SYSTEM PROTEIN K"/>
    <property type="match status" value="1"/>
</dbReference>
<dbReference type="InterPro" id="IPR005628">
    <property type="entry name" value="GspK"/>
</dbReference>
<evidence type="ECO:0000259" key="10">
    <source>
        <dbReference type="Pfam" id="PF21687"/>
    </source>
</evidence>
<evidence type="ECO:0000256" key="5">
    <source>
        <dbReference type="ARBA" id="ARBA00022519"/>
    </source>
</evidence>
<dbReference type="Pfam" id="PF21687">
    <property type="entry name" value="T2SSK_1st"/>
    <property type="match status" value="1"/>
</dbReference>
<keyword evidence="7" id="KW-0653">Protein transport</keyword>
<dbReference type="STRING" id="1524254.PHACT_09405"/>
<dbReference type="GO" id="GO:0009306">
    <property type="term" value="P:protein secretion"/>
    <property type="evidence" value="ECO:0007669"/>
    <property type="project" value="InterPro"/>
</dbReference>
<proteinExistence type="inferred from homology"/>
<evidence type="ECO:0000256" key="3">
    <source>
        <dbReference type="ARBA" id="ARBA00022448"/>
    </source>
</evidence>
<dbReference type="SUPFAM" id="SSF158544">
    <property type="entry name" value="GspK insert domain-like"/>
    <property type="match status" value="1"/>
</dbReference>
<evidence type="ECO:0000256" key="7">
    <source>
        <dbReference type="ARBA" id="ARBA00022927"/>
    </source>
</evidence>
<keyword evidence="8" id="KW-1133">Transmembrane helix</keyword>
<dbReference type="SUPFAM" id="SSF47781">
    <property type="entry name" value="RuvA domain 2-like"/>
    <property type="match status" value="1"/>
</dbReference>
<dbReference type="InterPro" id="IPR010994">
    <property type="entry name" value="RuvA_2-like"/>
</dbReference>
<evidence type="ECO:0000256" key="8">
    <source>
        <dbReference type="ARBA" id="ARBA00022989"/>
    </source>
</evidence>
<reference evidence="12" key="1">
    <citation type="submission" date="2016-07" db="EMBL/GenBank/DDBJ databases">
        <authorList>
            <person name="Florea S."/>
            <person name="Webb J.S."/>
            <person name="Jaromczyk J."/>
            <person name="Schardl C.L."/>
        </authorList>
    </citation>
    <scope>NUCLEOTIDE SEQUENCE [LARGE SCALE GENOMIC DNA]</scope>
    <source>
        <strain evidence="12">KCTC 42131</strain>
    </source>
</reference>
<comment type="caution">
    <text evidence="11">The sequence shown here is derived from an EMBL/GenBank/DDBJ whole genome shotgun (WGS) entry which is preliminary data.</text>
</comment>
<dbReference type="Proteomes" id="UP000175669">
    <property type="component" value="Unassembled WGS sequence"/>
</dbReference>
<dbReference type="Gene3D" id="1.10.40.60">
    <property type="entry name" value="EpsJ-like"/>
    <property type="match status" value="1"/>
</dbReference>
<evidence type="ECO:0000256" key="4">
    <source>
        <dbReference type="ARBA" id="ARBA00022475"/>
    </source>
</evidence>
<keyword evidence="4" id="KW-1003">Cell membrane</keyword>
<evidence type="ECO:0000313" key="12">
    <source>
        <dbReference type="Proteomes" id="UP000175669"/>
    </source>
</evidence>
<keyword evidence="6" id="KW-0812">Transmembrane</keyword>
<evidence type="ECO:0000256" key="6">
    <source>
        <dbReference type="ARBA" id="ARBA00022692"/>
    </source>
</evidence>
<dbReference type="OrthoDB" id="9181871at2"/>
<keyword evidence="5" id="KW-0997">Cell inner membrane</keyword>
<keyword evidence="12" id="KW-1185">Reference proteome</keyword>
<evidence type="ECO:0000256" key="9">
    <source>
        <dbReference type="ARBA" id="ARBA00023136"/>
    </source>
</evidence>
<gene>
    <name evidence="11" type="ORF">PHACT_09405</name>
</gene>
<protein>
    <recommendedName>
        <fullName evidence="10">T2SS protein K first SAM-like domain-containing protein</fullName>
    </recommendedName>
</protein>
<comment type="similarity">
    <text evidence="2">Belongs to the GSP K family.</text>
</comment>
<dbReference type="InterPro" id="IPR038072">
    <property type="entry name" value="GspK_central_sf"/>
</dbReference>
<comment type="subcellular location">
    <subcellularLocation>
        <location evidence="1">Cell inner membrane</location>
    </subcellularLocation>
</comment>
<keyword evidence="3" id="KW-0813">Transport</keyword>
<dbReference type="PANTHER" id="PTHR38831">
    <property type="entry name" value="TYPE II SECRETION SYSTEM PROTEIN K"/>
    <property type="match status" value="1"/>
</dbReference>
<organism evidence="11 12">
    <name type="scientific">Pseudohongiella acticola</name>
    <dbReference type="NCBI Taxonomy" id="1524254"/>
    <lineage>
        <taxon>Bacteria</taxon>
        <taxon>Pseudomonadati</taxon>
        <taxon>Pseudomonadota</taxon>
        <taxon>Gammaproteobacteria</taxon>
        <taxon>Pseudomonadales</taxon>
        <taxon>Pseudohongiellaceae</taxon>
        <taxon>Pseudohongiella</taxon>
    </lineage>
</organism>
<dbReference type="EMBL" id="MASR01000001">
    <property type="protein sequence ID" value="OFE13329.1"/>
    <property type="molecule type" value="Genomic_DNA"/>
</dbReference>
<evidence type="ECO:0000256" key="2">
    <source>
        <dbReference type="ARBA" id="ARBA00007246"/>
    </source>
</evidence>
<name>A0A1E8CLM8_9GAMM</name>
<feature type="domain" description="T2SS protein K first SAM-like" evidence="10">
    <location>
        <begin position="126"/>
        <end position="209"/>
    </location>
</feature>
<accession>A0A1E8CLM8</accession>
<keyword evidence="9" id="KW-0472">Membrane</keyword>
<evidence type="ECO:0000256" key="1">
    <source>
        <dbReference type="ARBA" id="ARBA00004533"/>
    </source>
</evidence>
<dbReference type="AlphaFoldDB" id="A0A1E8CLM8"/>
<sequence>MSAQLSSVRPLPARQRGAVMIMVLWTAVVMTILVTVLAANVRLSATTAFYNKAGNEDYAAVMAAMHKAEMELMMERMPVPVGQELTLNDDGEFRIPAYRFNGQPLTLNYAADDNMVVRIYDHAGKINLNRIERTRLQLIVEKKLGEGFDPRQVQELLAAWDDWTDLNTLLTPGGAEDDYYESLDPPYTARNVPELDSVEEIRLIRGFDELFADVDLEAAFTIYGTGNAVNPNLATREALLLLPGLDEELVEEIIAHREQTDFRVMREVGEIVPLEEMVELSPWLGFNTSSFYSVYAYPARAQSASQAMTDDGNYNSASLADDPVQQAYMQVMEVRSANNRARVYQVNPYAQLPDTRRAQIDD</sequence>
<dbReference type="GO" id="GO:0005886">
    <property type="term" value="C:plasma membrane"/>
    <property type="evidence" value="ECO:0007669"/>
    <property type="project" value="UniProtKB-SubCell"/>
</dbReference>
<evidence type="ECO:0000313" key="11">
    <source>
        <dbReference type="EMBL" id="OFE13329.1"/>
    </source>
</evidence>
<dbReference type="InterPro" id="IPR049031">
    <property type="entry name" value="T2SSK_SAM-like_1st"/>
</dbReference>